<feature type="transmembrane region" description="Helical" evidence="2">
    <location>
        <begin position="72"/>
        <end position="91"/>
    </location>
</feature>
<protein>
    <submittedName>
        <fullName evidence="3">Uncharacterized protein</fullName>
    </submittedName>
</protein>
<feature type="compositionally biased region" description="Low complexity" evidence="1">
    <location>
        <begin position="41"/>
        <end position="51"/>
    </location>
</feature>
<dbReference type="EMBL" id="KN824373">
    <property type="protein sequence ID" value="KIM21747.1"/>
    <property type="molecule type" value="Genomic_DNA"/>
</dbReference>
<keyword evidence="2" id="KW-0812">Transmembrane</keyword>
<accession>A0A0C2WWL0</accession>
<dbReference type="HOGENOM" id="CLU_2098339_0_0_1"/>
<evidence type="ECO:0000313" key="4">
    <source>
        <dbReference type="Proteomes" id="UP000054097"/>
    </source>
</evidence>
<keyword evidence="2" id="KW-1133">Transmembrane helix</keyword>
<proteinExistence type="predicted"/>
<reference evidence="3 4" key="1">
    <citation type="submission" date="2014-04" db="EMBL/GenBank/DDBJ databases">
        <authorList>
            <consortium name="DOE Joint Genome Institute"/>
            <person name="Kuo A."/>
            <person name="Zuccaro A."/>
            <person name="Kohler A."/>
            <person name="Nagy L.G."/>
            <person name="Floudas D."/>
            <person name="Copeland A."/>
            <person name="Barry K.W."/>
            <person name="Cichocki N."/>
            <person name="Veneault-Fourrey C."/>
            <person name="LaButti K."/>
            <person name="Lindquist E.A."/>
            <person name="Lipzen A."/>
            <person name="Lundell T."/>
            <person name="Morin E."/>
            <person name="Murat C."/>
            <person name="Sun H."/>
            <person name="Tunlid A."/>
            <person name="Henrissat B."/>
            <person name="Grigoriev I.V."/>
            <person name="Hibbett D.S."/>
            <person name="Martin F."/>
            <person name="Nordberg H.P."/>
            <person name="Cantor M.N."/>
            <person name="Hua S.X."/>
        </authorList>
    </citation>
    <scope>NUCLEOTIDE SEQUENCE [LARGE SCALE GENOMIC DNA]</scope>
    <source>
        <strain evidence="3 4">MAFF 305830</strain>
    </source>
</reference>
<name>A0A0C2WWL0_SERVB</name>
<feature type="compositionally biased region" description="Polar residues" evidence="1">
    <location>
        <begin position="52"/>
        <end position="68"/>
    </location>
</feature>
<feature type="region of interest" description="Disordered" evidence="1">
    <location>
        <begin position="25"/>
        <end position="68"/>
    </location>
</feature>
<dbReference type="AlphaFoldDB" id="A0A0C2WWL0"/>
<keyword evidence="4" id="KW-1185">Reference proteome</keyword>
<evidence type="ECO:0000256" key="1">
    <source>
        <dbReference type="SAM" id="MobiDB-lite"/>
    </source>
</evidence>
<reference evidence="4" key="2">
    <citation type="submission" date="2015-01" db="EMBL/GenBank/DDBJ databases">
        <title>Evolutionary Origins and Diversification of the Mycorrhizal Mutualists.</title>
        <authorList>
            <consortium name="DOE Joint Genome Institute"/>
            <consortium name="Mycorrhizal Genomics Consortium"/>
            <person name="Kohler A."/>
            <person name="Kuo A."/>
            <person name="Nagy L.G."/>
            <person name="Floudas D."/>
            <person name="Copeland A."/>
            <person name="Barry K.W."/>
            <person name="Cichocki N."/>
            <person name="Veneault-Fourrey C."/>
            <person name="LaButti K."/>
            <person name="Lindquist E.A."/>
            <person name="Lipzen A."/>
            <person name="Lundell T."/>
            <person name="Morin E."/>
            <person name="Murat C."/>
            <person name="Riley R."/>
            <person name="Ohm R."/>
            <person name="Sun H."/>
            <person name="Tunlid A."/>
            <person name="Henrissat B."/>
            <person name="Grigoriev I.V."/>
            <person name="Hibbett D.S."/>
            <person name="Martin F."/>
        </authorList>
    </citation>
    <scope>NUCLEOTIDE SEQUENCE [LARGE SCALE GENOMIC DNA]</scope>
    <source>
        <strain evidence="4">MAFF 305830</strain>
    </source>
</reference>
<keyword evidence="2" id="KW-0472">Membrane</keyword>
<dbReference type="Proteomes" id="UP000054097">
    <property type="component" value="Unassembled WGS sequence"/>
</dbReference>
<feature type="compositionally biased region" description="Basic and acidic residues" evidence="1">
    <location>
        <begin position="29"/>
        <end position="40"/>
    </location>
</feature>
<evidence type="ECO:0000313" key="3">
    <source>
        <dbReference type="EMBL" id="KIM21747.1"/>
    </source>
</evidence>
<evidence type="ECO:0000256" key="2">
    <source>
        <dbReference type="SAM" id="Phobius"/>
    </source>
</evidence>
<gene>
    <name evidence="3" type="ORF">M408DRAFT_333292</name>
</gene>
<sequence length="116" mass="13533">MRRSAKVSVPLDMFRLSRGVRRPNLSQKRCYDDSKKEVISSRRYSSKIASSNPRNQGPNRPNLRQQTTGPTISLKFGFAMMLAGLLGWIYYPKVAEYEDKYREERKRQVETSQTNQ</sequence>
<organism evidence="3 4">
    <name type="scientific">Serendipita vermifera MAFF 305830</name>
    <dbReference type="NCBI Taxonomy" id="933852"/>
    <lineage>
        <taxon>Eukaryota</taxon>
        <taxon>Fungi</taxon>
        <taxon>Dikarya</taxon>
        <taxon>Basidiomycota</taxon>
        <taxon>Agaricomycotina</taxon>
        <taxon>Agaricomycetes</taxon>
        <taxon>Sebacinales</taxon>
        <taxon>Serendipitaceae</taxon>
        <taxon>Serendipita</taxon>
    </lineage>
</organism>